<gene>
    <name evidence="1" type="ORF">FKR81_28080</name>
</gene>
<organism evidence="1 2">
    <name type="scientific">Lentzea tibetensis</name>
    <dbReference type="NCBI Taxonomy" id="2591470"/>
    <lineage>
        <taxon>Bacteria</taxon>
        <taxon>Bacillati</taxon>
        <taxon>Actinomycetota</taxon>
        <taxon>Actinomycetes</taxon>
        <taxon>Pseudonocardiales</taxon>
        <taxon>Pseudonocardiaceae</taxon>
        <taxon>Lentzea</taxon>
    </lineage>
</organism>
<sequence>MVEMTATLGLRPDQVEAALTAAALAPSVHNSQPWRFRLLPELIELHGDMDRQLTATDPDARELRLSCGAALFNLKLALQSFGIRPLVTLLPGHDAPGALATIRRGGTVKPDEEMLALLKAVPVRRTNRRRFHDAKIDAPHRQALVRAAELERSWLHVVSARDERARLKSFVQRADQMQRADAGVQAELAAFTGVRPDALDGVPPVSAGPRPAPQDEWTFRDFLPGESVERIPGKDYESDPLVVVLCSFYDGALAELQAGQAMQRVLLNATVQGLSASFLSQPVEVRQVREELRRALGGTLVPQTILRIGFSTPVLATPRRPVGELLLEPTATR</sequence>
<keyword evidence="2" id="KW-1185">Reference proteome</keyword>
<dbReference type="AlphaFoldDB" id="A0A563EP46"/>
<dbReference type="InterPro" id="IPR050627">
    <property type="entry name" value="Nitroreductase/BluB"/>
</dbReference>
<dbReference type="Gene3D" id="3.40.109.10">
    <property type="entry name" value="NADH Oxidase"/>
    <property type="match status" value="2"/>
</dbReference>
<dbReference type="GO" id="GO:0016491">
    <property type="term" value="F:oxidoreductase activity"/>
    <property type="evidence" value="ECO:0007669"/>
    <property type="project" value="InterPro"/>
</dbReference>
<dbReference type="Proteomes" id="UP000316639">
    <property type="component" value="Unassembled WGS sequence"/>
</dbReference>
<evidence type="ECO:0000313" key="2">
    <source>
        <dbReference type="Proteomes" id="UP000316639"/>
    </source>
</evidence>
<dbReference type="EMBL" id="VOBR01000020">
    <property type="protein sequence ID" value="TWP48453.1"/>
    <property type="molecule type" value="Genomic_DNA"/>
</dbReference>
<dbReference type="NCBIfam" id="NF047509">
    <property type="entry name" value="Rv3131_FMN_oxido"/>
    <property type="match status" value="1"/>
</dbReference>
<proteinExistence type="predicted"/>
<dbReference type="PANTHER" id="PTHR23026">
    <property type="entry name" value="NADPH NITROREDUCTASE"/>
    <property type="match status" value="1"/>
</dbReference>
<name>A0A563EP46_9PSEU</name>
<comment type="caution">
    <text evidence="1">The sequence shown here is derived from an EMBL/GenBank/DDBJ whole genome shotgun (WGS) entry which is preliminary data.</text>
</comment>
<reference evidence="1 2" key="1">
    <citation type="submission" date="2019-07" db="EMBL/GenBank/DDBJ databases">
        <title>Lentzea xizangensis sp. nov., isolated from Qinghai-Tibetan Plateau Soils.</title>
        <authorList>
            <person name="Huang J."/>
        </authorList>
    </citation>
    <scope>NUCLEOTIDE SEQUENCE [LARGE SCALE GENOMIC DNA]</scope>
    <source>
        <strain evidence="1 2">FXJ1.1311</strain>
    </source>
</reference>
<accession>A0A563EP46</accession>
<dbReference type="InterPro" id="IPR000415">
    <property type="entry name" value="Nitroreductase-like"/>
</dbReference>
<dbReference type="PANTHER" id="PTHR23026:SF123">
    <property type="entry name" value="NAD(P)H NITROREDUCTASE RV3131-RELATED"/>
    <property type="match status" value="1"/>
</dbReference>
<dbReference type="RefSeq" id="WP_146356187.1">
    <property type="nucleotide sequence ID" value="NZ_VOBR01000020.1"/>
</dbReference>
<dbReference type="SUPFAM" id="SSF55469">
    <property type="entry name" value="FMN-dependent nitroreductase-like"/>
    <property type="match status" value="2"/>
</dbReference>
<protein>
    <submittedName>
        <fullName evidence="1">Nitroreductase</fullName>
    </submittedName>
</protein>
<dbReference type="OrthoDB" id="8156917at2"/>
<evidence type="ECO:0000313" key="1">
    <source>
        <dbReference type="EMBL" id="TWP48453.1"/>
    </source>
</evidence>